<protein>
    <recommendedName>
        <fullName evidence="4">Zinc-finger domain-containing protein</fullName>
    </recommendedName>
</protein>
<evidence type="ECO:0000256" key="1">
    <source>
        <dbReference type="SAM" id="MobiDB-lite"/>
    </source>
</evidence>
<proteinExistence type="predicted"/>
<sequence>MGKIIVLVAAIAIIYYIGKEVLGAFRHLSDEELADFWAGRTKKSDPKAQRRFSEHLGSCSSCRDRLDEIRKSESGPGADAPMIERKY</sequence>
<dbReference type="OrthoDB" id="1494654at2"/>
<dbReference type="EMBL" id="VOXD01000038">
    <property type="protein sequence ID" value="TXF86710.1"/>
    <property type="molecule type" value="Genomic_DNA"/>
</dbReference>
<evidence type="ECO:0008006" key="4">
    <source>
        <dbReference type="Google" id="ProtNLM"/>
    </source>
</evidence>
<dbReference type="AlphaFoldDB" id="A0A5C7FB50"/>
<accession>A0A5C7FB50</accession>
<dbReference type="RefSeq" id="WP_147932391.1">
    <property type="nucleotide sequence ID" value="NZ_VOXD01000038.1"/>
</dbReference>
<dbReference type="Proteomes" id="UP000321907">
    <property type="component" value="Unassembled WGS sequence"/>
</dbReference>
<gene>
    <name evidence="2" type="ORF">FUA23_19205</name>
</gene>
<keyword evidence="3" id="KW-1185">Reference proteome</keyword>
<dbReference type="Gene3D" id="1.10.10.1320">
    <property type="entry name" value="Anti-sigma factor, zinc-finger domain"/>
    <property type="match status" value="1"/>
</dbReference>
<evidence type="ECO:0000313" key="3">
    <source>
        <dbReference type="Proteomes" id="UP000321907"/>
    </source>
</evidence>
<comment type="caution">
    <text evidence="2">The sequence shown here is derived from an EMBL/GenBank/DDBJ whole genome shotgun (WGS) entry which is preliminary data.</text>
</comment>
<name>A0A5C7FB50_9BACT</name>
<organism evidence="2 3">
    <name type="scientific">Neolewinella aurantiaca</name>
    <dbReference type="NCBI Taxonomy" id="2602767"/>
    <lineage>
        <taxon>Bacteria</taxon>
        <taxon>Pseudomonadati</taxon>
        <taxon>Bacteroidota</taxon>
        <taxon>Saprospiria</taxon>
        <taxon>Saprospirales</taxon>
        <taxon>Lewinellaceae</taxon>
        <taxon>Neolewinella</taxon>
    </lineage>
</organism>
<feature type="region of interest" description="Disordered" evidence="1">
    <location>
        <begin position="68"/>
        <end position="87"/>
    </location>
</feature>
<evidence type="ECO:0000313" key="2">
    <source>
        <dbReference type="EMBL" id="TXF86710.1"/>
    </source>
</evidence>
<dbReference type="InterPro" id="IPR041916">
    <property type="entry name" value="Anti_sigma_zinc_sf"/>
</dbReference>
<reference evidence="2 3" key="1">
    <citation type="submission" date="2019-08" db="EMBL/GenBank/DDBJ databases">
        <title>Lewinella sp. strain SSH13 Genome sequencing and assembly.</title>
        <authorList>
            <person name="Kim I."/>
        </authorList>
    </citation>
    <scope>NUCLEOTIDE SEQUENCE [LARGE SCALE GENOMIC DNA]</scope>
    <source>
        <strain evidence="2 3">SSH13</strain>
    </source>
</reference>